<dbReference type="EMBL" id="JBBWRZ010000008">
    <property type="protein sequence ID" value="KAK8230687.1"/>
    <property type="molecule type" value="Genomic_DNA"/>
</dbReference>
<feature type="chain" id="PRO_5046893809" evidence="2">
    <location>
        <begin position="27"/>
        <end position="195"/>
    </location>
</feature>
<keyword evidence="2" id="KW-0732">Signal</keyword>
<name>A0ABR1YIF0_9PEZI</name>
<organism evidence="3 4">
    <name type="scientific">Phyllosticta capitalensis</name>
    <dbReference type="NCBI Taxonomy" id="121624"/>
    <lineage>
        <taxon>Eukaryota</taxon>
        <taxon>Fungi</taxon>
        <taxon>Dikarya</taxon>
        <taxon>Ascomycota</taxon>
        <taxon>Pezizomycotina</taxon>
        <taxon>Dothideomycetes</taxon>
        <taxon>Dothideomycetes incertae sedis</taxon>
        <taxon>Botryosphaeriales</taxon>
        <taxon>Phyllostictaceae</taxon>
        <taxon>Phyllosticta</taxon>
    </lineage>
</organism>
<keyword evidence="1" id="KW-0472">Membrane</keyword>
<sequence>MALLPPLPRTFHTLLILITIASSMAASPTDDSLNHQPTAVLWSEYVFPVIPRDYKSGPQDMTATTLVLLPTPWLSSFLYKSSLAALEFCRLDDAQIDGLCSLMCSIRAPHTQSANLTVDSTLAAAMCPSTVSDAVDIVNARLPRTCSAVAGDALQSVWEGAKWLGWLVKVLLIWAAFVVYMAGVGASMSVFMRRF</sequence>
<reference evidence="3 4" key="1">
    <citation type="submission" date="2024-04" db="EMBL/GenBank/DDBJ databases">
        <title>Phyllosticta paracitricarpa is synonymous to the EU quarantine fungus P. citricarpa based on phylogenomic analyses.</title>
        <authorList>
            <consortium name="Lawrence Berkeley National Laboratory"/>
            <person name="Van Ingen-Buijs V.A."/>
            <person name="Van Westerhoven A.C."/>
            <person name="Haridas S."/>
            <person name="Skiadas P."/>
            <person name="Martin F."/>
            <person name="Groenewald J.Z."/>
            <person name="Crous P.W."/>
            <person name="Seidl M.F."/>
        </authorList>
    </citation>
    <scope>NUCLEOTIDE SEQUENCE [LARGE SCALE GENOMIC DNA]</scope>
    <source>
        <strain evidence="3 4">CBS 123374</strain>
    </source>
</reference>
<evidence type="ECO:0000256" key="1">
    <source>
        <dbReference type="SAM" id="Phobius"/>
    </source>
</evidence>
<evidence type="ECO:0000256" key="2">
    <source>
        <dbReference type="SAM" id="SignalP"/>
    </source>
</evidence>
<evidence type="ECO:0000313" key="4">
    <source>
        <dbReference type="Proteomes" id="UP001492380"/>
    </source>
</evidence>
<feature type="transmembrane region" description="Helical" evidence="1">
    <location>
        <begin position="163"/>
        <end position="191"/>
    </location>
</feature>
<keyword evidence="1" id="KW-1133">Transmembrane helix</keyword>
<keyword evidence="1" id="KW-0812">Transmembrane</keyword>
<gene>
    <name evidence="3" type="ORF">HDK90DRAFT_556493</name>
</gene>
<dbReference type="Proteomes" id="UP001492380">
    <property type="component" value="Unassembled WGS sequence"/>
</dbReference>
<proteinExistence type="predicted"/>
<keyword evidence="4" id="KW-1185">Reference proteome</keyword>
<evidence type="ECO:0000313" key="3">
    <source>
        <dbReference type="EMBL" id="KAK8230687.1"/>
    </source>
</evidence>
<comment type="caution">
    <text evidence="3">The sequence shown here is derived from an EMBL/GenBank/DDBJ whole genome shotgun (WGS) entry which is preliminary data.</text>
</comment>
<feature type="signal peptide" evidence="2">
    <location>
        <begin position="1"/>
        <end position="26"/>
    </location>
</feature>
<accession>A0ABR1YIF0</accession>
<protein>
    <submittedName>
        <fullName evidence="3">Uncharacterized protein</fullName>
    </submittedName>
</protein>